<accession>A0A7H0K9Z5</accession>
<proteinExistence type="predicted"/>
<comment type="caution">
    <text evidence="1">The sequence shown here is derived from an EMBL/GenBank/DDBJ whole genome shotgun (WGS) entry which is preliminary data.</text>
</comment>
<protein>
    <submittedName>
        <fullName evidence="1">SEC-C domain-containing protein</fullName>
    </submittedName>
</protein>
<evidence type="ECO:0000313" key="1">
    <source>
        <dbReference type="EMBL" id="MBA1836567.1"/>
    </source>
</evidence>
<dbReference type="Proteomes" id="UP000577408">
    <property type="component" value="Unassembled WGS sequence"/>
</dbReference>
<dbReference type="AlphaFoldDB" id="A0A7H0K9Z5"/>
<dbReference type="EMBL" id="JABFED010000001">
    <property type="protein sequence ID" value="MBA1836567.1"/>
    <property type="molecule type" value="Genomic_DNA"/>
</dbReference>
<sequence>MPEDFDPHGTCPCGSGKPYSTCCALKNFSYEYNANGELVRVLTVDEEMLDALGGVSQAFEDLYGRRLEKSETLFGHVTDPTDSVYSMARHLIRAGLDESYAYAFTRTDGLIVTEFNVDSIPDSDLDAFTEHVDLYKETLNGSAENGNLDALAFVSKGNAYLRDVTEFASSQINMVVTDFLSRHLPVEYVQPRLSPSRFSGANFKLKTPLDYALFSALRFKKTAKSIDLLSQAGHPESVYALARSFYENTLFLDRIVSDESFFWKSIAPKSNEEDYSFGQYPDGRTNFNHVVHRVTGERISVVLRVSDLALADSAPSYVKELYSLFYVVACQYAHVDVLSAPLLFDDPDPFDQLDPSLIAMVVSTALAGDFIRAIAGVSEVQPQFSIDVKTFLLNLREQLAPAINLCRLDLDHPNPIMEALAQMIERWD</sequence>
<gene>
    <name evidence="1" type="ORF">HMA55_01340</name>
</gene>
<dbReference type="Pfam" id="PF02810">
    <property type="entry name" value="SEC-C"/>
    <property type="match status" value="1"/>
</dbReference>
<name>A0A7H0K9Z5_9CORY</name>
<dbReference type="InterPro" id="IPR004027">
    <property type="entry name" value="SEC_C_motif"/>
</dbReference>
<dbReference type="RefSeq" id="WP_181191288.1">
    <property type="nucleotide sequence ID" value="NZ_JABFED010000001.1"/>
</dbReference>
<evidence type="ECO:0000313" key="2">
    <source>
        <dbReference type="Proteomes" id="UP000577408"/>
    </source>
</evidence>
<organism evidence="1 2">
    <name type="scientific">Corynebacterium wankanglinii</name>
    <dbReference type="NCBI Taxonomy" id="2735136"/>
    <lineage>
        <taxon>Bacteria</taxon>
        <taxon>Bacillati</taxon>
        <taxon>Actinomycetota</taxon>
        <taxon>Actinomycetes</taxon>
        <taxon>Mycobacteriales</taxon>
        <taxon>Corynebacteriaceae</taxon>
        <taxon>Corynebacterium</taxon>
    </lineage>
</organism>
<reference evidence="1 2" key="1">
    <citation type="submission" date="2020-05" db="EMBL/GenBank/DDBJ databases">
        <title>Descriptions of Corynebacterium xxxx sp. nov., Corynebacterium yyyy sp. nov. and Corynebacterium zzzz sp. nov.</title>
        <authorList>
            <person name="Zhang G."/>
        </authorList>
    </citation>
    <scope>NUCLEOTIDE SEQUENCE [LARGE SCALE GENOMIC DNA]</scope>
    <source>
        <strain evidence="2">zg-913</strain>
    </source>
</reference>
<keyword evidence="2" id="KW-1185">Reference proteome</keyword>